<keyword evidence="1" id="KW-0560">Oxidoreductase</keyword>
<proteinExistence type="predicted"/>
<evidence type="ECO:0000313" key="2">
    <source>
        <dbReference type="Proteomes" id="UP001225596"/>
    </source>
</evidence>
<comment type="caution">
    <text evidence="1">The sequence shown here is derived from an EMBL/GenBank/DDBJ whole genome shotgun (WGS) entry which is preliminary data.</text>
</comment>
<dbReference type="Proteomes" id="UP001225596">
    <property type="component" value="Unassembled WGS sequence"/>
</dbReference>
<protein>
    <submittedName>
        <fullName evidence="1">Antibiotic biosynthesis monooxygenase</fullName>
    </submittedName>
</protein>
<dbReference type="Gene3D" id="3.30.70.100">
    <property type="match status" value="1"/>
</dbReference>
<keyword evidence="2" id="KW-1185">Reference proteome</keyword>
<dbReference type="GO" id="GO:0004497">
    <property type="term" value="F:monooxygenase activity"/>
    <property type="evidence" value="ECO:0007669"/>
    <property type="project" value="UniProtKB-KW"/>
</dbReference>
<gene>
    <name evidence="1" type="ORF">Q8A64_18190</name>
</gene>
<accession>A0ABU1BTI7</accession>
<sequence length="109" mass="11993">MVHVGLMVRLEAKPGKEVDVESFLRDQLAFAQGEPETTAWFAMRLGPRTFAIFDAFPDESGREAHLSGQIAEELKSIAPTLLKKPPTIEKIDVLAAKIPEHIEVPDSLG</sequence>
<name>A0ABU1BTI7_9BURK</name>
<dbReference type="SUPFAM" id="SSF54909">
    <property type="entry name" value="Dimeric alpha+beta barrel"/>
    <property type="match status" value="1"/>
</dbReference>
<evidence type="ECO:0000313" key="1">
    <source>
        <dbReference type="EMBL" id="MDQ9172340.1"/>
    </source>
</evidence>
<organism evidence="1 2">
    <name type="scientific">Keguizhuia sedimenti</name>
    <dbReference type="NCBI Taxonomy" id="3064264"/>
    <lineage>
        <taxon>Bacteria</taxon>
        <taxon>Pseudomonadati</taxon>
        <taxon>Pseudomonadota</taxon>
        <taxon>Betaproteobacteria</taxon>
        <taxon>Burkholderiales</taxon>
        <taxon>Oxalobacteraceae</taxon>
        <taxon>Keguizhuia</taxon>
    </lineage>
</organism>
<reference evidence="1 2" key="1">
    <citation type="submission" date="2023-08" db="EMBL/GenBank/DDBJ databases">
        <title>Oxalobacteraceae gen .nov., isolated from river sludge outside the plant.</title>
        <authorList>
            <person name="Zhao S.Y."/>
        </authorList>
    </citation>
    <scope>NUCLEOTIDE SEQUENCE [LARGE SCALE GENOMIC DNA]</scope>
    <source>
        <strain evidence="1 2">R-40</strain>
    </source>
</reference>
<dbReference type="RefSeq" id="WP_338438377.1">
    <property type="nucleotide sequence ID" value="NZ_JAUYVH010000021.1"/>
</dbReference>
<keyword evidence="1" id="KW-0503">Monooxygenase</keyword>
<dbReference type="InterPro" id="IPR011008">
    <property type="entry name" value="Dimeric_a/b-barrel"/>
</dbReference>
<dbReference type="EMBL" id="JAUYVH010000021">
    <property type="protein sequence ID" value="MDQ9172340.1"/>
    <property type="molecule type" value="Genomic_DNA"/>
</dbReference>